<dbReference type="AlphaFoldDB" id="A0A9X4XPT3"/>
<evidence type="ECO:0000313" key="2">
    <source>
        <dbReference type="EMBL" id="MTW19107.1"/>
    </source>
</evidence>
<sequence length="109" mass="12308">MTSEQYVVAFAGPAVALALGAWSIIQSRRKANADQLTAVVRRVDAGEDRLIRIEEVLEHMPDRETTHRLELSLTKMQGDLEVLAERMRPIAAISDRLQDVLIEEGRSRR</sequence>
<keyword evidence="1" id="KW-0472">Membrane</keyword>
<dbReference type="Proteomes" id="UP000438991">
    <property type="component" value="Unassembled WGS sequence"/>
</dbReference>
<gene>
    <name evidence="2" type="ORF">GJ689_23185</name>
</gene>
<accession>A0A9X4XPT3</accession>
<keyword evidence="1" id="KW-1133">Transmembrane helix</keyword>
<reference evidence="2 3" key="1">
    <citation type="submission" date="2019-11" db="EMBL/GenBank/DDBJ databases">
        <title>Whole-genome sequence of Rhodoplanes serenus DSM 18633, type strain.</title>
        <authorList>
            <person name="Kyndt J.A."/>
            <person name="Meyer T.E."/>
        </authorList>
    </citation>
    <scope>NUCLEOTIDE SEQUENCE [LARGE SCALE GENOMIC DNA]</scope>
    <source>
        <strain evidence="2 3">DSM 18633</strain>
    </source>
</reference>
<organism evidence="2 3">
    <name type="scientific">Rhodoplanes serenus</name>
    <dbReference type="NCBI Taxonomy" id="200615"/>
    <lineage>
        <taxon>Bacteria</taxon>
        <taxon>Pseudomonadati</taxon>
        <taxon>Pseudomonadota</taxon>
        <taxon>Alphaproteobacteria</taxon>
        <taxon>Hyphomicrobiales</taxon>
        <taxon>Nitrobacteraceae</taxon>
        <taxon>Rhodoplanes</taxon>
    </lineage>
</organism>
<dbReference type="InterPro" id="IPR020269">
    <property type="entry name" value="Phage_Mu_Releasin"/>
</dbReference>
<dbReference type="Pfam" id="PF10805">
    <property type="entry name" value="DUF2730"/>
    <property type="match status" value="1"/>
</dbReference>
<dbReference type="EMBL" id="WNKV01000024">
    <property type="protein sequence ID" value="MTW19107.1"/>
    <property type="molecule type" value="Genomic_DNA"/>
</dbReference>
<comment type="caution">
    <text evidence="2">The sequence shown here is derived from an EMBL/GenBank/DDBJ whole genome shotgun (WGS) entry which is preliminary data.</text>
</comment>
<name>A0A9X4XPT3_9BRAD</name>
<evidence type="ECO:0000256" key="1">
    <source>
        <dbReference type="SAM" id="Phobius"/>
    </source>
</evidence>
<evidence type="ECO:0000313" key="3">
    <source>
        <dbReference type="Proteomes" id="UP000438991"/>
    </source>
</evidence>
<dbReference type="RefSeq" id="WP_155481402.1">
    <property type="nucleotide sequence ID" value="NZ_WNKV01000024.1"/>
</dbReference>
<keyword evidence="1" id="KW-0812">Transmembrane</keyword>
<protein>
    <submittedName>
        <fullName evidence="2">DUF2730 family protein</fullName>
    </submittedName>
</protein>
<proteinExistence type="predicted"/>
<feature type="transmembrane region" description="Helical" evidence="1">
    <location>
        <begin position="6"/>
        <end position="25"/>
    </location>
</feature>